<dbReference type="Pfam" id="PF18374">
    <property type="entry name" value="Enolase_like_N"/>
    <property type="match status" value="1"/>
</dbReference>
<evidence type="ECO:0000313" key="3">
    <source>
        <dbReference type="EMBL" id="KRO32690.1"/>
    </source>
</evidence>
<dbReference type="PANTHER" id="PTHR48073:SF2">
    <property type="entry name" value="O-SUCCINYLBENZOATE SYNTHASE"/>
    <property type="match status" value="1"/>
</dbReference>
<feature type="domain" description="Mandelate racemase/muconate lactonizing enzyme C-terminal" evidence="2">
    <location>
        <begin position="70"/>
        <end position="165"/>
    </location>
</feature>
<evidence type="ECO:0000313" key="4">
    <source>
        <dbReference type="Proteomes" id="UP000054017"/>
    </source>
</evidence>
<sequence length="209" mass="22910">MRTTFRSLDIRETALFKGENGWGEFAPFVEYSDQESLQWLESAIEAADKALSPALRESIPINATVPASNDEAEIEQILSWYPGVDTAKIKVGTGIKEDLARIAAVRKHLPKAKIRIDVNGSWSVKEALSNIIAIYEVTGDLLEYVEQPVASLDELKQLKEGMSVDVKIAGDEVLRKAKDPFAISLDGAIDILMLKVSPLGGIKRAMDLA</sequence>
<dbReference type="EMBL" id="LIAX01000110">
    <property type="protein sequence ID" value="KRO32690.1"/>
    <property type="molecule type" value="Genomic_DNA"/>
</dbReference>
<dbReference type="GO" id="GO:0003824">
    <property type="term" value="F:catalytic activity"/>
    <property type="evidence" value="ECO:0007669"/>
    <property type="project" value="UniProtKB-ARBA"/>
</dbReference>
<dbReference type="AlphaFoldDB" id="A0A0R2P6Q3"/>
<evidence type="ECO:0000256" key="1">
    <source>
        <dbReference type="ARBA" id="ARBA00022723"/>
    </source>
</evidence>
<gene>
    <name evidence="3" type="ORF">ABR65_02235</name>
</gene>
<organism evidence="3 4">
    <name type="scientific">Actinobacteria bacterium BACL2 MAG-121220-bin52</name>
    <dbReference type="NCBI Taxonomy" id="1655573"/>
    <lineage>
        <taxon>Bacteria</taxon>
        <taxon>Bacillati</taxon>
        <taxon>Actinomycetota</taxon>
        <taxon>Actinomycetes</taxon>
        <taxon>Actinomycetes incertae sedis</taxon>
        <taxon>ac1 cluster</taxon>
    </lineage>
</organism>
<evidence type="ECO:0000259" key="2">
    <source>
        <dbReference type="SMART" id="SM00922"/>
    </source>
</evidence>
<dbReference type="InterPro" id="IPR036849">
    <property type="entry name" value="Enolase-like_C_sf"/>
</dbReference>
<dbReference type="Pfam" id="PF13378">
    <property type="entry name" value="MR_MLE_C"/>
    <property type="match status" value="1"/>
</dbReference>
<proteinExistence type="predicted"/>
<protein>
    <recommendedName>
        <fullName evidence="2">Mandelate racemase/muconate lactonizing enzyme C-terminal domain-containing protein</fullName>
    </recommendedName>
</protein>
<dbReference type="GO" id="GO:0046872">
    <property type="term" value="F:metal ion binding"/>
    <property type="evidence" value="ECO:0007669"/>
    <property type="project" value="UniProtKB-KW"/>
</dbReference>
<dbReference type="InterPro" id="IPR013342">
    <property type="entry name" value="Mandelate_racemase_C"/>
</dbReference>
<keyword evidence="1" id="KW-0479">Metal-binding</keyword>
<name>A0A0R2P6Q3_9ACTN</name>
<reference evidence="3 4" key="1">
    <citation type="submission" date="2015-10" db="EMBL/GenBank/DDBJ databases">
        <title>Metagenome-Assembled Genomes uncover a global brackish microbiome.</title>
        <authorList>
            <person name="Hugerth L.W."/>
            <person name="Larsson J."/>
            <person name="Alneberg J."/>
            <person name="Lindh M.V."/>
            <person name="Legrand C."/>
            <person name="Pinhassi J."/>
            <person name="Andersson A.F."/>
        </authorList>
    </citation>
    <scope>NUCLEOTIDE SEQUENCE [LARGE SCALE GENOMIC DNA]</scope>
    <source>
        <strain evidence="3">BACL2 MAG-121220-bin52</strain>
    </source>
</reference>
<dbReference type="InterPro" id="IPR029017">
    <property type="entry name" value="Enolase-like_N"/>
</dbReference>
<dbReference type="Gene3D" id="3.30.390.10">
    <property type="entry name" value="Enolase-like, N-terminal domain"/>
    <property type="match status" value="1"/>
</dbReference>
<dbReference type="Gene3D" id="3.20.20.120">
    <property type="entry name" value="Enolase-like C-terminal domain"/>
    <property type="match status" value="1"/>
</dbReference>
<dbReference type="SUPFAM" id="SSF51604">
    <property type="entry name" value="Enolase C-terminal domain-like"/>
    <property type="match status" value="1"/>
</dbReference>
<dbReference type="SMART" id="SM00922">
    <property type="entry name" value="MR_MLE"/>
    <property type="match status" value="1"/>
</dbReference>
<dbReference type="InterPro" id="IPR029065">
    <property type="entry name" value="Enolase_C-like"/>
</dbReference>
<comment type="caution">
    <text evidence="3">The sequence shown here is derived from an EMBL/GenBank/DDBJ whole genome shotgun (WGS) entry which is preliminary data.</text>
</comment>
<dbReference type="PANTHER" id="PTHR48073">
    <property type="entry name" value="O-SUCCINYLBENZOATE SYNTHASE-RELATED"/>
    <property type="match status" value="1"/>
</dbReference>
<feature type="non-terminal residue" evidence="3">
    <location>
        <position position="209"/>
    </location>
</feature>
<accession>A0A0R2P6Q3</accession>
<dbReference type="Proteomes" id="UP000054017">
    <property type="component" value="Unassembled WGS sequence"/>
</dbReference>